<dbReference type="PANTHER" id="PTHR42774">
    <property type="entry name" value="PHOSPHOTRANSFERASE SYSTEM TRANSPORT PROTEIN"/>
    <property type="match status" value="1"/>
</dbReference>
<dbReference type="InterPro" id="IPR029056">
    <property type="entry name" value="Ribokinase-like"/>
</dbReference>
<dbReference type="PANTHER" id="PTHR42774:SF3">
    <property type="entry name" value="KETOHEXOKINASE"/>
    <property type="match status" value="1"/>
</dbReference>
<dbReference type="PRINTS" id="PR00990">
    <property type="entry name" value="RIBOKINASE"/>
</dbReference>
<dbReference type="SUPFAM" id="SSF53613">
    <property type="entry name" value="Ribokinase-like"/>
    <property type="match status" value="1"/>
</dbReference>
<protein>
    <submittedName>
        <fullName evidence="4">PfkB family carbohydrate kinase</fullName>
    </submittedName>
</protein>
<dbReference type="InterPro" id="IPR011611">
    <property type="entry name" value="PfkB_dom"/>
</dbReference>
<dbReference type="EMBL" id="JAUQYP010000001">
    <property type="protein sequence ID" value="MDO8106549.1"/>
    <property type="molecule type" value="Genomic_DNA"/>
</dbReference>
<gene>
    <name evidence="4" type="ORF">Q6348_04985</name>
</gene>
<name>A0ABT9D6T2_9CELL</name>
<dbReference type="GO" id="GO:0016301">
    <property type="term" value="F:kinase activity"/>
    <property type="evidence" value="ECO:0007669"/>
    <property type="project" value="UniProtKB-KW"/>
</dbReference>
<evidence type="ECO:0000313" key="4">
    <source>
        <dbReference type="EMBL" id="MDO8106549.1"/>
    </source>
</evidence>
<reference evidence="4 5" key="1">
    <citation type="submission" date="2023-07" db="EMBL/GenBank/DDBJ databases">
        <title>Description of novel actinomycetes strains, isolated from tidal flat sediment.</title>
        <authorList>
            <person name="Lu C."/>
        </authorList>
    </citation>
    <scope>NUCLEOTIDE SEQUENCE [LARGE SCALE GENOMIC DNA]</scope>
    <source>
        <strain evidence="4 5">SYSU T00b441</strain>
    </source>
</reference>
<comment type="caution">
    <text evidence="4">The sequence shown here is derived from an EMBL/GenBank/DDBJ whole genome shotgun (WGS) entry which is preliminary data.</text>
</comment>
<proteinExistence type="predicted"/>
<keyword evidence="2 4" id="KW-0418">Kinase</keyword>
<feature type="domain" description="Carbohydrate kinase PfkB" evidence="3">
    <location>
        <begin position="3"/>
        <end position="285"/>
    </location>
</feature>
<dbReference type="Pfam" id="PF00294">
    <property type="entry name" value="PfkB"/>
    <property type="match status" value="1"/>
</dbReference>
<sequence>MGTVLACGLTVLDVIQTVDHVPAPDEKLVASDLLVAAGGPAANAAVTAAALGATARLVTRAGRSVVGRLVAEDLAAHGVDVVDLAGPEESPAVSTVLVSRGTGHRAVVSVNATRAAPAPPDDVTARDLVVGADVVLVDGHHLDLAVPVARAARAAGVPVLLDGGSWKPGLQALLAHVDVAVLSADLVVPAELAGHLSDQLAAVASLGPRVVGRSHGPGPVELRTPAGRTEIPVPAVTVLDTLGAGDVLHGALAVWFAEHGVADPAAGLAWAARAAAASCEAPGARGWLSGPEPGRLRAGLL</sequence>
<dbReference type="InterPro" id="IPR052562">
    <property type="entry name" value="Ketohexokinase-related"/>
</dbReference>
<dbReference type="InterPro" id="IPR002139">
    <property type="entry name" value="Ribo/fructo_kinase"/>
</dbReference>
<evidence type="ECO:0000313" key="5">
    <source>
        <dbReference type="Proteomes" id="UP001232536"/>
    </source>
</evidence>
<evidence type="ECO:0000259" key="3">
    <source>
        <dbReference type="Pfam" id="PF00294"/>
    </source>
</evidence>
<evidence type="ECO:0000256" key="2">
    <source>
        <dbReference type="ARBA" id="ARBA00022777"/>
    </source>
</evidence>
<dbReference type="Proteomes" id="UP001232536">
    <property type="component" value="Unassembled WGS sequence"/>
</dbReference>
<dbReference type="RefSeq" id="WP_304600201.1">
    <property type="nucleotide sequence ID" value="NZ_JAUQYO010000001.1"/>
</dbReference>
<keyword evidence="1" id="KW-0808">Transferase</keyword>
<evidence type="ECO:0000256" key="1">
    <source>
        <dbReference type="ARBA" id="ARBA00022679"/>
    </source>
</evidence>
<dbReference type="Gene3D" id="3.40.1190.20">
    <property type="match status" value="1"/>
</dbReference>
<organism evidence="4 5">
    <name type="scientific">Actinotalea lenta</name>
    <dbReference type="NCBI Taxonomy" id="3064654"/>
    <lineage>
        <taxon>Bacteria</taxon>
        <taxon>Bacillati</taxon>
        <taxon>Actinomycetota</taxon>
        <taxon>Actinomycetes</taxon>
        <taxon>Micrococcales</taxon>
        <taxon>Cellulomonadaceae</taxon>
        <taxon>Actinotalea</taxon>
    </lineage>
</organism>
<accession>A0ABT9D6T2</accession>
<keyword evidence="5" id="KW-1185">Reference proteome</keyword>